<proteinExistence type="predicted"/>
<feature type="signal peptide" evidence="3">
    <location>
        <begin position="1"/>
        <end position="25"/>
    </location>
</feature>
<name>A0A1G8FST4_9PROT</name>
<feature type="chain" id="PRO_5011758610" description="LTXXQ motif family protein" evidence="3">
    <location>
        <begin position="26"/>
        <end position="139"/>
    </location>
</feature>
<evidence type="ECO:0000313" key="4">
    <source>
        <dbReference type="EMBL" id="SDH85006.1"/>
    </source>
</evidence>
<dbReference type="AlphaFoldDB" id="A0A1G8FST4"/>
<accession>A0A1G8FST4</accession>
<dbReference type="EMBL" id="FNCV01000016">
    <property type="protein sequence ID" value="SDH85006.1"/>
    <property type="molecule type" value="Genomic_DNA"/>
</dbReference>
<evidence type="ECO:0000256" key="2">
    <source>
        <dbReference type="SAM" id="MobiDB-lite"/>
    </source>
</evidence>
<gene>
    <name evidence="4" type="ORF">SAMN05421742_1165</name>
</gene>
<dbReference type="RefSeq" id="WP_092621767.1">
    <property type="nucleotide sequence ID" value="NZ_FNCV01000016.1"/>
</dbReference>
<feature type="coiled-coil region" evidence="1">
    <location>
        <begin position="98"/>
        <end position="125"/>
    </location>
</feature>
<keyword evidence="3" id="KW-0732">Signal</keyword>
<feature type="compositionally biased region" description="Gly residues" evidence="2">
    <location>
        <begin position="38"/>
        <end position="55"/>
    </location>
</feature>
<dbReference type="Proteomes" id="UP000217076">
    <property type="component" value="Unassembled WGS sequence"/>
</dbReference>
<dbReference type="STRING" id="83401.SAMN05421742_1165"/>
<evidence type="ECO:0000313" key="5">
    <source>
        <dbReference type="Proteomes" id="UP000217076"/>
    </source>
</evidence>
<evidence type="ECO:0000256" key="3">
    <source>
        <dbReference type="SAM" id="SignalP"/>
    </source>
</evidence>
<feature type="region of interest" description="Disordered" evidence="2">
    <location>
        <begin position="38"/>
        <end position="60"/>
    </location>
</feature>
<evidence type="ECO:0000256" key="1">
    <source>
        <dbReference type="SAM" id="Coils"/>
    </source>
</evidence>
<keyword evidence="1" id="KW-0175">Coiled coil</keyword>
<sequence length="139" mass="15199">MKTRSKLTLATTALATVLVAGLTFAEPAEARGCGGYPGGGPGMAGGPGMNGGPGAGWQRMDPADQKAFQEMQAARTEMRQSHQAEIKALLERMPQNLKDDYNAMMERHQADRDAMRQRMMDMRTDMWGNQSRGLPDKLN</sequence>
<organism evidence="4 5">
    <name type="scientific">Roseospirillum parvum</name>
    <dbReference type="NCBI Taxonomy" id="83401"/>
    <lineage>
        <taxon>Bacteria</taxon>
        <taxon>Pseudomonadati</taxon>
        <taxon>Pseudomonadota</taxon>
        <taxon>Alphaproteobacteria</taxon>
        <taxon>Rhodospirillales</taxon>
        <taxon>Rhodospirillaceae</taxon>
        <taxon>Roseospirillum</taxon>
    </lineage>
</organism>
<protein>
    <recommendedName>
        <fullName evidence="6">LTXXQ motif family protein</fullName>
    </recommendedName>
</protein>
<evidence type="ECO:0008006" key="6">
    <source>
        <dbReference type="Google" id="ProtNLM"/>
    </source>
</evidence>
<keyword evidence="5" id="KW-1185">Reference proteome</keyword>
<reference evidence="5" key="1">
    <citation type="submission" date="2016-10" db="EMBL/GenBank/DDBJ databases">
        <authorList>
            <person name="Varghese N."/>
            <person name="Submissions S."/>
        </authorList>
    </citation>
    <scope>NUCLEOTIDE SEQUENCE [LARGE SCALE GENOMIC DNA]</scope>
    <source>
        <strain evidence="5">930I</strain>
    </source>
</reference>